<evidence type="ECO:0000256" key="2">
    <source>
        <dbReference type="ARBA" id="ARBA00022679"/>
    </source>
</evidence>
<keyword evidence="4" id="KW-0418">Kinase</keyword>
<dbReference type="GO" id="GO:0004674">
    <property type="term" value="F:protein serine/threonine kinase activity"/>
    <property type="evidence" value="ECO:0007669"/>
    <property type="project" value="UniProtKB-KW"/>
</dbReference>
<dbReference type="AlphaFoldDB" id="A0A0F9PXL2"/>
<dbReference type="PANTHER" id="PTHR31756:SF3">
    <property type="entry name" value="PYRUVATE, PHOSPHATE DIKINASE REGULATORY PROTEIN 1, CHLOROPLASTIC"/>
    <property type="match status" value="1"/>
</dbReference>
<dbReference type="PANTHER" id="PTHR31756">
    <property type="entry name" value="PYRUVATE, PHOSPHATE DIKINASE REGULATORY PROTEIN 1, CHLOROPLASTIC"/>
    <property type="match status" value="1"/>
</dbReference>
<name>A0A0F9PXL2_9ZZZZ</name>
<evidence type="ECO:0000313" key="5">
    <source>
        <dbReference type="EMBL" id="KKN36355.1"/>
    </source>
</evidence>
<dbReference type="EMBL" id="LAZR01001970">
    <property type="protein sequence ID" value="KKN36355.1"/>
    <property type="molecule type" value="Genomic_DNA"/>
</dbReference>
<keyword evidence="1" id="KW-0723">Serine/threonine-protein kinase</keyword>
<sequence length="88" mass="10174">MLPDFLLKHRHKLVALTIKVVPLSKIRRARRPNSDYSSLKVCEREVRISEEMFEHAKIPVFETTDTSIEEIATYVVQAMKFGIAETDV</sequence>
<protein>
    <recommendedName>
        <fullName evidence="6">Phosphoenolpyruvate synthase regulatory protein</fullName>
    </recommendedName>
</protein>
<dbReference type="Pfam" id="PF03618">
    <property type="entry name" value="Kinase-PPPase"/>
    <property type="match status" value="1"/>
</dbReference>
<dbReference type="GO" id="GO:0005524">
    <property type="term" value="F:ATP binding"/>
    <property type="evidence" value="ECO:0007669"/>
    <property type="project" value="InterPro"/>
</dbReference>
<reference evidence="5" key="1">
    <citation type="journal article" date="2015" name="Nature">
        <title>Complex archaea that bridge the gap between prokaryotes and eukaryotes.</title>
        <authorList>
            <person name="Spang A."/>
            <person name="Saw J.H."/>
            <person name="Jorgensen S.L."/>
            <person name="Zaremba-Niedzwiedzka K."/>
            <person name="Martijn J."/>
            <person name="Lind A.E."/>
            <person name="van Eijk R."/>
            <person name="Schleper C."/>
            <person name="Guy L."/>
            <person name="Ettema T.J."/>
        </authorList>
    </citation>
    <scope>NUCLEOTIDE SEQUENCE</scope>
</reference>
<dbReference type="InterPro" id="IPR005177">
    <property type="entry name" value="Kinase-pyrophosphorylase"/>
</dbReference>
<proteinExistence type="predicted"/>
<evidence type="ECO:0000256" key="1">
    <source>
        <dbReference type="ARBA" id="ARBA00022527"/>
    </source>
</evidence>
<evidence type="ECO:0008006" key="6">
    <source>
        <dbReference type="Google" id="ProtNLM"/>
    </source>
</evidence>
<comment type="caution">
    <text evidence="5">The sequence shown here is derived from an EMBL/GenBank/DDBJ whole genome shotgun (WGS) entry which is preliminary data.</text>
</comment>
<accession>A0A0F9PXL2</accession>
<evidence type="ECO:0000256" key="3">
    <source>
        <dbReference type="ARBA" id="ARBA00022741"/>
    </source>
</evidence>
<keyword evidence="2" id="KW-0808">Transferase</keyword>
<keyword evidence="3" id="KW-0547">Nucleotide-binding</keyword>
<organism evidence="5">
    <name type="scientific">marine sediment metagenome</name>
    <dbReference type="NCBI Taxonomy" id="412755"/>
    <lineage>
        <taxon>unclassified sequences</taxon>
        <taxon>metagenomes</taxon>
        <taxon>ecological metagenomes</taxon>
    </lineage>
</organism>
<evidence type="ECO:0000256" key="4">
    <source>
        <dbReference type="ARBA" id="ARBA00022777"/>
    </source>
</evidence>
<gene>
    <name evidence="5" type="ORF">LCGC14_0774320</name>
</gene>